<dbReference type="AlphaFoldDB" id="A0A285EEU7"/>
<evidence type="ECO:0000313" key="5">
    <source>
        <dbReference type="Proteomes" id="UP000219514"/>
    </source>
</evidence>
<reference evidence="4 5" key="1">
    <citation type="submission" date="2017-09" db="EMBL/GenBank/DDBJ databases">
        <authorList>
            <person name="Ehlers B."/>
            <person name="Leendertz F.H."/>
        </authorList>
    </citation>
    <scope>NUCLEOTIDE SEQUENCE [LARGE SCALE GENOMIC DNA]</scope>
    <source>
        <strain evidence="4 5">DSM 46844</strain>
    </source>
</reference>
<proteinExistence type="predicted"/>
<evidence type="ECO:0000259" key="3">
    <source>
        <dbReference type="PROSITE" id="PS50093"/>
    </source>
</evidence>
<dbReference type="Pfam" id="PF18911">
    <property type="entry name" value="PKD_4"/>
    <property type="match status" value="1"/>
</dbReference>
<feature type="signal peptide" evidence="2">
    <location>
        <begin position="1"/>
        <end position="31"/>
    </location>
</feature>
<feature type="domain" description="PKD" evidence="3">
    <location>
        <begin position="221"/>
        <end position="303"/>
    </location>
</feature>
<dbReference type="InterPro" id="IPR013783">
    <property type="entry name" value="Ig-like_fold"/>
</dbReference>
<keyword evidence="2" id="KW-0732">Signal</keyword>
<protein>
    <submittedName>
        <fullName evidence="4">LPXTG-motif cell wall anchor domain-containing protein</fullName>
    </submittedName>
</protein>
<keyword evidence="1" id="KW-1133">Transmembrane helix</keyword>
<dbReference type="Gene3D" id="2.60.40.10">
    <property type="entry name" value="Immunoglobulins"/>
    <property type="match status" value="1"/>
</dbReference>
<accession>A0A285EEU7</accession>
<keyword evidence="1" id="KW-0812">Transmembrane</keyword>
<feature type="chain" id="PRO_5012673460" evidence="2">
    <location>
        <begin position="32"/>
        <end position="363"/>
    </location>
</feature>
<dbReference type="CDD" id="cd00146">
    <property type="entry name" value="PKD"/>
    <property type="match status" value="1"/>
</dbReference>
<feature type="transmembrane region" description="Helical" evidence="1">
    <location>
        <begin position="333"/>
        <end position="353"/>
    </location>
</feature>
<dbReference type="NCBIfam" id="TIGR01167">
    <property type="entry name" value="LPXTG_anchor"/>
    <property type="match status" value="1"/>
</dbReference>
<keyword evidence="5" id="KW-1185">Reference proteome</keyword>
<dbReference type="OrthoDB" id="9802683at2"/>
<organism evidence="4 5">
    <name type="scientific">Geodermatophilus sabuli</name>
    <dbReference type="NCBI Taxonomy" id="1564158"/>
    <lineage>
        <taxon>Bacteria</taxon>
        <taxon>Bacillati</taxon>
        <taxon>Actinomycetota</taxon>
        <taxon>Actinomycetes</taxon>
        <taxon>Geodermatophilales</taxon>
        <taxon>Geodermatophilaceae</taxon>
        <taxon>Geodermatophilus</taxon>
    </lineage>
</organism>
<dbReference type="Proteomes" id="UP000219514">
    <property type="component" value="Unassembled WGS sequence"/>
</dbReference>
<dbReference type="InterPro" id="IPR022409">
    <property type="entry name" value="PKD/Chitinase_dom"/>
</dbReference>
<dbReference type="EMBL" id="OBDO01000007">
    <property type="protein sequence ID" value="SNX97383.1"/>
    <property type="molecule type" value="Genomic_DNA"/>
</dbReference>
<evidence type="ECO:0000256" key="1">
    <source>
        <dbReference type="SAM" id="Phobius"/>
    </source>
</evidence>
<evidence type="ECO:0000256" key="2">
    <source>
        <dbReference type="SAM" id="SignalP"/>
    </source>
</evidence>
<dbReference type="RefSeq" id="WP_097207368.1">
    <property type="nucleotide sequence ID" value="NZ_JACHXB010000006.1"/>
</dbReference>
<dbReference type="PROSITE" id="PS50093">
    <property type="entry name" value="PKD"/>
    <property type="match status" value="1"/>
</dbReference>
<evidence type="ECO:0000313" key="4">
    <source>
        <dbReference type="EMBL" id="SNX97383.1"/>
    </source>
</evidence>
<dbReference type="InterPro" id="IPR035986">
    <property type="entry name" value="PKD_dom_sf"/>
</dbReference>
<dbReference type="SUPFAM" id="SSF49299">
    <property type="entry name" value="PKD domain"/>
    <property type="match status" value="1"/>
</dbReference>
<dbReference type="GO" id="GO:0005975">
    <property type="term" value="P:carbohydrate metabolic process"/>
    <property type="evidence" value="ECO:0007669"/>
    <property type="project" value="UniProtKB-ARBA"/>
</dbReference>
<dbReference type="SMART" id="SM00089">
    <property type="entry name" value="PKD"/>
    <property type="match status" value="1"/>
</dbReference>
<sequence>MKRTTSLVTAGAMGLGTFALVSAVAPSIASANGCGVTEISSMEQLTTVFDGALSGFGDGGNAELLPEGLHMTTDASDSAYAGYFMDGLGIPLAQATAPSNYALDVTQAAGQPLSNHPTYEMWVDLDGTGALPSWLVYFQPATGDPADTWWSEVPLTEVDPQASEAIEEATLVEISAAYPNAVIHTMGFQLVYSPDADAVVHGMTFGCNDFVFAGEGTTDPENQAPTASFTSTNEGGAYTFSATASDPDGEIVTHTWDFGDGTAPFVGGTEAQHTYTTAGDYTVTLTVVDDDGAAFTTELPITVVLGGGGDPTDPTDPEPTEYGTPLPNTGANVLGMAAIGGLVLAGGGAGLVASRRRKAGSAS</sequence>
<keyword evidence="1" id="KW-0472">Membrane</keyword>
<dbReference type="InterPro" id="IPR000601">
    <property type="entry name" value="PKD_dom"/>
</dbReference>
<gene>
    <name evidence="4" type="ORF">SAMN06893097_10723</name>
</gene>
<name>A0A285EEU7_9ACTN</name>